<proteinExistence type="predicted"/>
<accession>A0A6G1JEM1</accession>
<dbReference type="AlphaFoldDB" id="A0A6G1JEM1"/>
<dbReference type="OrthoDB" id="3800252at2759"/>
<organism evidence="1 2">
    <name type="scientific">Lentithecium fluviatile CBS 122367</name>
    <dbReference type="NCBI Taxonomy" id="1168545"/>
    <lineage>
        <taxon>Eukaryota</taxon>
        <taxon>Fungi</taxon>
        <taxon>Dikarya</taxon>
        <taxon>Ascomycota</taxon>
        <taxon>Pezizomycotina</taxon>
        <taxon>Dothideomycetes</taxon>
        <taxon>Pleosporomycetidae</taxon>
        <taxon>Pleosporales</taxon>
        <taxon>Massarineae</taxon>
        <taxon>Lentitheciaceae</taxon>
        <taxon>Lentithecium</taxon>
    </lineage>
</organism>
<evidence type="ECO:0000313" key="2">
    <source>
        <dbReference type="Proteomes" id="UP000799291"/>
    </source>
</evidence>
<gene>
    <name evidence="1" type="ORF">K458DRAFT_291837</name>
</gene>
<dbReference type="EMBL" id="MU005572">
    <property type="protein sequence ID" value="KAF2689014.1"/>
    <property type="molecule type" value="Genomic_DNA"/>
</dbReference>
<sequence>TFPSPSLPTELRNQIRHDALSNEMEPAFAFYKTGCCQPRGADPDLYVVFRHDLLDAPQIDMPLAFVNHEARGIALAWIREKGLVFRR</sequence>
<evidence type="ECO:0000313" key="1">
    <source>
        <dbReference type="EMBL" id="KAF2689014.1"/>
    </source>
</evidence>
<protein>
    <submittedName>
        <fullName evidence="1">Uncharacterized protein</fullName>
    </submittedName>
</protein>
<keyword evidence="2" id="KW-1185">Reference proteome</keyword>
<feature type="non-terminal residue" evidence="1">
    <location>
        <position position="1"/>
    </location>
</feature>
<dbReference type="Proteomes" id="UP000799291">
    <property type="component" value="Unassembled WGS sequence"/>
</dbReference>
<name>A0A6G1JEM1_9PLEO</name>
<reference evidence="1" key="1">
    <citation type="journal article" date="2020" name="Stud. Mycol.">
        <title>101 Dothideomycetes genomes: a test case for predicting lifestyles and emergence of pathogens.</title>
        <authorList>
            <person name="Haridas S."/>
            <person name="Albert R."/>
            <person name="Binder M."/>
            <person name="Bloem J."/>
            <person name="Labutti K."/>
            <person name="Salamov A."/>
            <person name="Andreopoulos B."/>
            <person name="Baker S."/>
            <person name="Barry K."/>
            <person name="Bills G."/>
            <person name="Bluhm B."/>
            <person name="Cannon C."/>
            <person name="Castanera R."/>
            <person name="Culley D."/>
            <person name="Daum C."/>
            <person name="Ezra D."/>
            <person name="Gonzalez J."/>
            <person name="Henrissat B."/>
            <person name="Kuo A."/>
            <person name="Liang C."/>
            <person name="Lipzen A."/>
            <person name="Lutzoni F."/>
            <person name="Magnuson J."/>
            <person name="Mondo S."/>
            <person name="Nolan M."/>
            <person name="Ohm R."/>
            <person name="Pangilinan J."/>
            <person name="Park H.-J."/>
            <person name="Ramirez L."/>
            <person name="Alfaro M."/>
            <person name="Sun H."/>
            <person name="Tritt A."/>
            <person name="Yoshinaga Y."/>
            <person name="Zwiers L.-H."/>
            <person name="Turgeon B."/>
            <person name="Goodwin S."/>
            <person name="Spatafora J."/>
            <person name="Crous P."/>
            <person name="Grigoriev I."/>
        </authorList>
    </citation>
    <scope>NUCLEOTIDE SEQUENCE</scope>
    <source>
        <strain evidence="1">CBS 122367</strain>
    </source>
</reference>